<dbReference type="OrthoDB" id="10468387at2759"/>
<evidence type="ECO:0008006" key="3">
    <source>
        <dbReference type="Google" id="ProtNLM"/>
    </source>
</evidence>
<comment type="caution">
    <text evidence="1">The sequence shown here is derived from an EMBL/GenBank/DDBJ whole genome shotgun (WGS) entry which is preliminary data.</text>
</comment>
<dbReference type="AlphaFoldDB" id="A0A1Y2B3T2"/>
<reference evidence="1 2" key="1">
    <citation type="submission" date="2016-07" db="EMBL/GenBank/DDBJ databases">
        <title>Pervasive Adenine N6-methylation of Active Genes in Fungi.</title>
        <authorList>
            <consortium name="DOE Joint Genome Institute"/>
            <person name="Mondo S.J."/>
            <person name="Dannebaum R.O."/>
            <person name="Kuo R.C."/>
            <person name="Labutti K."/>
            <person name="Haridas S."/>
            <person name="Kuo A."/>
            <person name="Salamov A."/>
            <person name="Ahrendt S.R."/>
            <person name="Lipzen A."/>
            <person name="Sullivan W."/>
            <person name="Andreopoulos W.B."/>
            <person name="Clum A."/>
            <person name="Lindquist E."/>
            <person name="Daum C."/>
            <person name="Ramamoorthy G.K."/>
            <person name="Gryganskyi A."/>
            <person name="Culley D."/>
            <person name="Magnuson J.K."/>
            <person name="James T.Y."/>
            <person name="O'Malley M.A."/>
            <person name="Stajich J.E."/>
            <person name="Spatafora J.W."/>
            <person name="Visel A."/>
            <person name="Grigoriev I.V."/>
        </authorList>
    </citation>
    <scope>NUCLEOTIDE SEQUENCE [LARGE SCALE GENOMIC DNA]</scope>
    <source>
        <strain evidence="1 2">JEL800</strain>
    </source>
</reference>
<evidence type="ECO:0000313" key="2">
    <source>
        <dbReference type="Proteomes" id="UP000193642"/>
    </source>
</evidence>
<dbReference type="Proteomes" id="UP000193642">
    <property type="component" value="Unassembled WGS sequence"/>
</dbReference>
<protein>
    <recommendedName>
        <fullName evidence="3">C2H2-type domain-containing protein</fullName>
    </recommendedName>
</protein>
<name>A0A1Y2B3T2_9FUNG</name>
<proteinExistence type="predicted"/>
<accession>A0A1Y2B3T2</accession>
<dbReference type="EMBL" id="MCGO01000088">
    <property type="protein sequence ID" value="ORY29481.1"/>
    <property type="molecule type" value="Genomic_DNA"/>
</dbReference>
<sequence>MFGYFDTFTVDPQLMNHFELDTLLGVVFPDPPGPQLDIQPALQLPEPTSITNELESLHRTPFVPNPPVDQSALPSVTLLNFAEPQHSAFTASIPHPLLRPLYSPAFNILGPSFLLEETAGGGQFAVLPPSNTLPNIDSSVPHPLLRPMTSTPFNVFDTSSLLFEETTGGGPSKFNASRSRDATNAIHPTARFTFRHSSGRCPKCKKVFLGNGYQSDLVNHFHLQCPVPTCTKQISFHNWISNMSDHLQSHVQDKVHPCPSPGCNKKFMYRADSEKCRRTHEENKVRCYRCLQEFMNPYARDRHRKDARRRRTQCIPVPRPRRRVMHRKPSLTRNEF</sequence>
<gene>
    <name evidence="1" type="ORF">BCR33DRAFT_724723</name>
</gene>
<organism evidence="1 2">
    <name type="scientific">Rhizoclosmatium globosum</name>
    <dbReference type="NCBI Taxonomy" id="329046"/>
    <lineage>
        <taxon>Eukaryota</taxon>
        <taxon>Fungi</taxon>
        <taxon>Fungi incertae sedis</taxon>
        <taxon>Chytridiomycota</taxon>
        <taxon>Chytridiomycota incertae sedis</taxon>
        <taxon>Chytridiomycetes</taxon>
        <taxon>Chytridiales</taxon>
        <taxon>Chytriomycetaceae</taxon>
        <taxon>Rhizoclosmatium</taxon>
    </lineage>
</organism>
<keyword evidence="2" id="KW-1185">Reference proteome</keyword>
<evidence type="ECO:0000313" key="1">
    <source>
        <dbReference type="EMBL" id="ORY29481.1"/>
    </source>
</evidence>
<dbReference type="Gene3D" id="3.30.160.60">
    <property type="entry name" value="Classic Zinc Finger"/>
    <property type="match status" value="1"/>
</dbReference>